<accession>J7KKG3</accession>
<name>J7KKG3_9CAUD</name>
<dbReference type="EMBL" id="JX316028">
    <property type="protein sequence ID" value="AFQ96595.1"/>
    <property type="molecule type" value="Genomic_DNA"/>
</dbReference>
<reference evidence="2 3" key="1">
    <citation type="journal article" date="2012" name="J. Virol.">
        <title>Complete Genomic Sequence of Erwinia amylovora Phage PhiEaH2.</title>
        <authorList>
            <person name="Domotor D."/>
            <person name="Becsagh P."/>
            <person name="Rakhely G."/>
            <person name="Schneider G."/>
            <person name="Kovacs T."/>
        </authorList>
    </citation>
    <scope>NUCLEOTIDE SEQUENCE [LARGE SCALE GENOMIC DNA]</scope>
</reference>
<keyword evidence="1" id="KW-0175">Coiled coil</keyword>
<protein>
    <submittedName>
        <fullName evidence="2">Uncharacterized protein</fullName>
    </submittedName>
</protein>
<evidence type="ECO:0000313" key="3">
    <source>
        <dbReference type="Proteomes" id="UP000003802"/>
    </source>
</evidence>
<evidence type="ECO:0000256" key="1">
    <source>
        <dbReference type="SAM" id="Coils"/>
    </source>
</evidence>
<dbReference type="RefSeq" id="YP_007237700.1">
    <property type="nucleotide sequence ID" value="NC_019929.1"/>
</dbReference>
<evidence type="ECO:0000313" key="2">
    <source>
        <dbReference type="EMBL" id="AFQ96595.1"/>
    </source>
</evidence>
<feature type="coiled-coil region" evidence="1">
    <location>
        <begin position="13"/>
        <end position="40"/>
    </location>
</feature>
<keyword evidence="3" id="KW-1185">Reference proteome</keyword>
<dbReference type="KEGG" id="vg:14297211"/>
<proteinExistence type="predicted"/>
<dbReference type="GeneID" id="14297211"/>
<dbReference type="Proteomes" id="UP000003802">
    <property type="component" value="Segment"/>
</dbReference>
<organism evidence="2 3">
    <name type="scientific">Erwinia phage phiEaH2</name>
    <dbReference type="NCBI Taxonomy" id="1029988"/>
    <lineage>
        <taxon>Viruses</taxon>
        <taxon>Duplodnaviria</taxon>
        <taxon>Heunggongvirae</taxon>
        <taxon>Uroviricota</taxon>
        <taxon>Caudoviricetes</taxon>
        <taxon>Chimalliviridae</taxon>
        <taxon>Erskinevirus</taxon>
        <taxon>Erskinevirus EaH2</taxon>
    </lineage>
</organism>
<sequence length="77" mass="8906">MGFRKWITSFGASARLQHRIQMLELELEAAQLAHKGTQDAYRQAFKEIYAELQDIKREIQWSDVPVDFPLTPEVSNG</sequence>